<keyword evidence="4 12" id="KW-0347">Helicase</keyword>
<dbReference type="GO" id="GO:0005524">
    <property type="term" value="F:ATP binding"/>
    <property type="evidence" value="ECO:0007669"/>
    <property type="project" value="UniProtKB-UniRule"/>
</dbReference>
<dbReference type="Gene3D" id="1.10.10.2910">
    <property type="match status" value="1"/>
</dbReference>
<evidence type="ECO:0000256" key="11">
    <source>
        <dbReference type="ARBA" id="ARBA00048988"/>
    </source>
</evidence>
<dbReference type="Proteomes" id="UP000465712">
    <property type="component" value="Unassembled WGS sequence"/>
</dbReference>
<dbReference type="PROSITE" id="PS51198">
    <property type="entry name" value="UVRD_HELICASE_ATP_BIND"/>
    <property type="match status" value="1"/>
</dbReference>
<dbReference type="PROSITE" id="PS51217">
    <property type="entry name" value="UVRD_HELICASE_CTER"/>
    <property type="match status" value="1"/>
</dbReference>
<dbReference type="SUPFAM" id="SSF52540">
    <property type="entry name" value="P-loop containing nucleoside triphosphate hydrolases"/>
    <property type="match status" value="1"/>
</dbReference>
<dbReference type="PANTHER" id="PTHR11070">
    <property type="entry name" value="UVRD / RECB / PCRA DNA HELICASE FAMILY MEMBER"/>
    <property type="match status" value="1"/>
</dbReference>
<feature type="domain" description="UvrD-like helicase ATP-binding" evidence="13">
    <location>
        <begin position="193"/>
        <end position="492"/>
    </location>
</feature>
<comment type="catalytic activity">
    <reaction evidence="8">
        <text>Couples ATP hydrolysis with the unwinding of duplex DNA by translocating in the 3'-5' direction.</text>
        <dbReference type="EC" id="5.6.2.4"/>
    </reaction>
</comment>
<feature type="domain" description="UvrD-like helicase C-terminal" evidence="14">
    <location>
        <begin position="493"/>
        <end position="775"/>
    </location>
</feature>
<keyword evidence="2 12" id="KW-0547">Nucleotide-binding</keyword>
<dbReference type="Gene3D" id="1.10.10.160">
    <property type="match status" value="1"/>
</dbReference>
<dbReference type="EMBL" id="WXWW01000252">
    <property type="protein sequence ID" value="NAW67016.1"/>
    <property type="molecule type" value="Genomic_DNA"/>
</dbReference>
<evidence type="ECO:0000256" key="6">
    <source>
        <dbReference type="ARBA" id="ARBA00023125"/>
    </source>
</evidence>
<dbReference type="RefSeq" id="WP_161446458.1">
    <property type="nucleotide sequence ID" value="NZ_WXWW01000252.1"/>
</dbReference>
<comment type="catalytic activity">
    <reaction evidence="11">
        <text>ATP + H2O = ADP + phosphate + H(+)</text>
        <dbReference type="Rhea" id="RHEA:13065"/>
        <dbReference type="ChEBI" id="CHEBI:15377"/>
        <dbReference type="ChEBI" id="CHEBI:15378"/>
        <dbReference type="ChEBI" id="CHEBI:30616"/>
        <dbReference type="ChEBI" id="CHEBI:43474"/>
        <dbReference type="ChEBI" id="CHEBI:456216"/>
        <dbReference type="EC" id="5.6.2.4"/>
    </reaction>
</comment>
<dbReference type="GO" id="GO:0000725">
    <property type="term" value="P:recombinational repair"/>
    <property type="evidence" value="ECO:0007669"/>
    <property type="project" value="TreeGrafter"/>
</dbReference>
<dbReference type="GO" id="GO:0016787">
    <property type="term" value="F:hydrolase activity"/>
    <property type="evidence" value="ECO:0007669"/>
    <property type="project" value="UniProtKB-UniRule"/>
</dbReference>
<dbReference type="CDD" id="cd17932">
    <property type="entry name" value="DEXQc_UvrD"/>
    <property type="match status" value="1"/>
</dbReference>
<dbReference type="GO" id="GO:0043138">
    <property type="term" value="F:3'-5' DNA helicase activity"/>
    <property type="evidence" value="ECO:0007669"/>
    <property type="project" value="UniProtKB-EC"/>
</dbReference>
<evidence type="ECO:0000256" key="3">
    <source>
        <dbReference type="ARBA" id="ARBA00022801"/>
    </source>
</evidence>
<evidence type="ECO:0000256" key="4">
    <source>
        <dbReference type="ARBA" id="ARBA00022806"/>
    </source>
</evidence>
<dbReference type="InterPro" id="IPR010359">
    <property type="entry name" value="IrrE_HExxH"/>
</dbReference>
<gene>
    <name evidence="15" type="ORF">CAG72_17620</name>
</gene>
<evidence type="ECO:0000256" key="5">
    <source>
        <dbReference type="ARBA" id="ARBA00022840"/>
    </source>
</evidence>
<evidence type="ECO:0000256" key="8">
    <source>
        <dbReference type="ARBA" id="ARBA00034617"/>
    </source>
</evidence>
<evidence type="ECO:0000256" key="12">
    <source>
        <dbReference type="PROSITE-ProRule" id="PRU00560"/>
    </source>
</evidence>
<evidence type="ECO:0000259" key="14">
    <source>
        <dbReference type="PROSITE" id="PS51217"/>
    </source>
</evidence>
<dbReference type="AlphaFoldDB" id="A0A7X4WE32"/>
<comment type="similarity">
    <text evidence="1">Belongs to the helicase family. UvrD subfamily.</text>
</comment>
<evidence type="ECO:0000313" key="15">
    <source>
        <dbReference type="EMBL" id="NAW67016.1"/>
    </source>
</evidence>
<reference evidence="15 16" key="1">
    <citation type="submission" date="2017-05" db="EMBL/GenBank/DDBJ databases">
        <title>High clonality and local adaptation shapes Vibrionaceae linages within an endangered oasis.</title>
        <authorList>
            <person name="Vazquez-Rosas-Landa M."/>
        </authorList>
    </citation>
    <scope>NUCLEOTIDE SEQUENCE [LARGE SCALE GENOMIC DNA]</scope>
    <source>
        <strain evidence="15 16">P46_P4S1P180</strain>
    </source>
</reference>
<dbReference type="PANTHER" id="PTHR11070:SF2">
    <property type="entry name" value="ATP-DEPENDENT DNA HELICASE SRS2"/>
    <property type="match status" value="1"/>
</dbReference>
<dbReference type="InterPro" id="IPR014017">
    <property type="entry name" value="DNA_helicase_UvrD-like_C"/>
</dbReference>
<evidence type="ECO:0000256" key="1">
    <source>
        <dbReference type="ARBA" id="ARBA00009922"/>
    </source>
</evidence>
<dbReference type="Gene3D" id="3.40.50.300">
    <property type="entry name" value="P-loop containing nucleotide triphosphate hydrolases"/>
    <property type="match status" value="2"/>
</dbReference>
<dbReference type="GO" id="GO:0003677">
    <property type="term" value="F:DNA binding"/>
    <property type="evidence" value="ECO:0007669"/>
    <property type="project" value="UniProtKB-KW"/>
</dbReference>
<accession>A0A7X4WE32</accession>
<dbReference type="InterPro" id="IPR000212">
    <property type="entry name" value="DNA_helicase_UvrD/REP"/>
</dbReference>
<proteinExistence type="inferred from homology"/>
<evidence type="ECO:0000256" key="2">
    <source>
        <dbReference type="ARBA" id="ARBA00022741"/>
    </source>
</evidence>
<evidence type="ECO:0000313" key="16">
    <source>
        <dbReference type="Proteomes" id="UP000465712"/>
    </source>
</evidence>
<evidence type="ECO:0000256" key="7">
    <source>
        <dbReference type="ARBA" id="ARBA00023235"/>
    </source>
</evidence>
<keyword evidence="3 12" id="KW-0378">Hydrolase</keyword>
<keyword evidence="7" id="KW-0413">Isomerase</keyword>
<evidence type="ECO:0000259" key="13">
    <source>
        <dbReference type="PROSITE" id="PS51198"/>
    </source>
</evidence>
<dbReference type="EC" id="5.6.2.4" evidence="9"/>
<name>A0A7X4WE32_9GAMM</name>
<comment type="caution">
    <text evidence="15">The sequence shown here is derived from an EMBL/GenBank/DDBJ whole genome shotgun (WGS) entry which is preliminary data.</text>
</comment>
<feature type="binding site" evidence="12">
    <location>
        <begin position="214"/>
        <end position="221"/>
    </location>
    <ligand>
        <name>ATP</name>
        <dbReference type="ChEBI" id="CHEBI:30616"/>
    </ligand>
</feature>
<dbReference type="Pfam" id="PF00580">
    <property type="entry name" value="UvrD-helicase"/>
    <property type="match status" value="1"/>
</dbReference>
<dbReference type="Pfam" id="PF13361">
    <property type="entry name" value="UvrD_C"/>
    <property type="match status" value="2"/>
</dbReference>
<keyword evidence="6" id="KW-0238">DNA-binding</keyword>
<keyword evidence="5 12" id="KW-0067">ATP-binding</keyword>
<dbReference type="InterPro" id="IPR014016">
    <property type="entry name" value="UvrD-like_ATP-bd"/>
</dbReference>
<dbReference type="Pfam" id="PF06114">
    <property type="entry name" value="Peptidase_M78"/>
    <property type="match status" value="1"/>
</dbReference>
<evidence type="ECO:0000256" key="10">
    <source>
        <dbReference type="ARBA" id="ARBA00034923"/>
    </source>
</evidence>
<dbReference type="InterPro" id="IPR027417">
    <property type="entry name" value="P-loop_NTPase"/>
</dbReference>
<protein>
    <recommendedName>
        <fullName evidence="9">DNA 3'-5' helicase</fullName>
        <ecNumber evidence="9">5.6.2.4</ecNumber>
    </recommendedName>
    <alternativeName>
        <fullName evidence="10">DNA 3'-5' helicase II</fullName>
    </alternativeName>
</protein>
<sequence>MNPFDRARRQAFEIREALVGLTASLEGVRSTVLLAQVEDSLEIAIERLPFGHPELGGGSGVLKREIRTIYIRNDVCPDETAYLIAHELGHWYLDGDRPAQTIAYLNSMTDSYGSQATIAVEAYGTRERLELQANVFARELLLPRSVASQLFNSGLSATAIAANFQIPLEIVRLQMFDGILLPILPPVSPPSLPPMTQGQHDAATASETFVNVVAGPGTGKTTTLIHRIKYLVERGVPPCQILVLTFTNKAAFELVERLKVSSIAGASDVWAGTFHAFGLEFLRKYHQIFDLPSDVRIADSLMQVRLLVGMLPKVQLKYYLRLQNPYDWLPKVLGHIKRLKEECLTAAEYRARLAVLPACAPDVANEREDIATLFEAYEEAMRAEQLVDYVDLIAFPSNQAKRDRASVAQYIDHFSHVLVDEYQDVTEVMVNLLRQLALNAQSYWVVGDARQAIHHWRGASIKSLMNFETSYHSTIQGATVRRYTLDLNRRSTPEILELFSCAGIHHALNDRMTFEHVGAFRPSIGVVPTLYECISKPSQAATIAQRVNGLVQRGVPYKDQVVISRKSANVAQIVEALEELNVPVLYIGDVCLRPEIKRLVCLMELLCMRQPRSLVGLMSDPAFRMPTQDIEYLMSLTRKGAGLSMQRGGWLWLPTPGLSSAGQKAKANLARLLKGLKRNSRPWDFVSIVLLDQRYGLPHQSDQSIQAHTQRLALWQFVYAVRNGDGDIRQARLSQFLLREELRRRIGEKLGDRGLPPEARVLDAVSVMTVHSSKGLEYPAVHVTDVDDVSYGANRPFAYDERGLALMPPEVLNSTSSEFMFEEQVERNNLLYVALSRARDYLYLYEISGWKRPVPLTRASAASLTKRPGVNIQPSAPVKSISLAKSSVLPTVSYEAFQVYMNCPLQFYYCYEAALTAEQDIDVSIRARWAIMDTLLAVAKDGAYPATAFQTAWNSHDLPSKEEDPGLMGDAIAAVQRGLSVVSSVSGTVEEGMISEINGIRIELPWMLADKGQLHWIRTHAGVQYTLSHLRPMMLNINGSPVFSGTIYSIITDQQVKEGPSRSVEMTSVYKTAQRFATGDRSASKGRNCLRCSYLSICPNTP</sequence>
<dbReference type="Gene3D" id="1.10.486.10">
    <property type="entry name" value="PCRA, domain 4"/>
    <property type="match status" value="1"/>
</dbReference>
<evidence type="ECO:0000256" key="9">
    <source>
        <dbReference type="ARBA" id="ARBA00034808"/>
    </source>
</evidence>
<organism evidence="15 16">
    <name type="scientific">Photobacterium halotolerans</name>
    <dbReference type="NCBI Taxonomy" id="265726"/>
    <lineage>
        <taxon>Bacteria</taxon>
        <taxon>Pseudomonadati</taxon>
        <taxon>Pseudomonadota</taxon>
        <taxon>Gammaproteobacteria</taxon>
        <taxon>Vibrionales</taxon>
        <taxon>Vibrionaceae</taxon>
        <taxon>Photobacterium</taxon>
    </lineage>
</organism>
<dbReference type="InterPro" id="IPR013986">
    <property type="entry name" value="DExx_box_DNA_helicase_dom_sf"/>
</dbReference>